<dbReference type="AlphaFoldDB" id="A0A414J964"/>
<dbReference type="EMBL" id="QSKF01000003">
    <property type="protein sequence ID" value="RHE41012.1"/>
    <property type="molecule type" value="Genomic_DNA"/>
</dbReference>
<name>A0A414J964_9FIRM</name>
<dbReference type="PANTHER" id="PTHR34070:SF1">
    <property type="entry name" value="DNA ALKYLATION REPAIR PROTEIN"/>
    <property type="match status" value="1"/>
</dbReference>
<proteinExistence type="predicted"/>
<dbReference type="CDD" id="cd06561">
    <property type="entry name" value="AlkD_like"/>
    <property type="match status" value="1"/>
</dbReference>
<gene>
    <name evidence="1" type="ORF">DW740_05640</name>
</gene>
<comment type="caution">
    <text evidence="1">The sequence shown here is derived from an EMBL/GenBank/DDBJ whole genome shotgun (WGS) entry which is preliminary data.</text>
</comment>
<protein>
    <submittedName>
        <fullName evidence="1">DNA alkylation repair protein</fullName>
    </submittedName>
</protein>
<dbReference type="Proteomes" id="UP000283745">
    <property type="component" value="Unassembled WGS sequence"/>
</dbReference>
<dbReference type="RefSeq" id="WP_118050300.1">
    <property type="nucleotide sequence ID" value="NZ_CABJFK010000003.1"/>
</dbReference>
<sequence length="228" mass="27654">MEYREKLEKKLFEMQDLKYRDFHSRLLPGIDKETIIGIRTPELRKFTKEYAKTPEAELFMQELPHRYYEENNMHIMIASWIKDYEKCLAEVKRFLPYVNNWATCDLPAPKIFVKHKDELLPEIRSWIASDETYTIRYGIGMLMTFYLDEDFRPEYLKMAADVESEEYYVNMMIAWYLATALAKQWDATIPYLEERKLSEWVHRKTIQKAIESYRITPEQKVYLKTLRK</sequence>
<accession>A0A414J964</accession>
<dbReference type="SUPFAM" id="SSF48371">
    <property type="entry name" value="ARM repeat"/>
    <property type="match status" value="1"/>
</dbReference>
<dbReference type="Pfam" id="PF08713">
    <property type="entry name" value="DNA_alkylation"/>
    <property type="match status" value="1"/>
</dbReference>
<evidence type="ECO:0000313" key="2">
    <source>
        <dbReference type="Proteomes" id="UP000283745"/>
    </source>
</evidence>
<dbReference type="InterPro" id="IPR014825">
    <property type="entry name" value="DNA_alkylation"/>
</dbReference>
<dbReference type="Gene3D" id="1.25.10.90">
    <property type="match status" value="1"/>
</dbReference>
<evidence type="ECO:0000313" key="1">
    <source>
        <dbReference type="EMBL" id="RHE41012.1"/>
    </source>
</evidence>
<organism evidence="1 2">
    <name type="scientific">Blautia obeum</name>
    <dbReference type="NCBI Taxonomy" id="40520"/>
    <lineage>
        <taxon>Bacteria</taxon>
        <taxon>Bacillati</taxon>
        <taxon>Bacillota</taxon>
        <taxon>Clostridia</taxon>
        <taxon>Lachnospirales</taxon>
        <taxon>Lachnospiraceae</taxon>
        <taxon>Blautia</taxon>
    </lineage>
</organism>
<dbReference type="PANTHER" id="PTHR34070">
    <property type="entry name" value="ARMADILLO-TYPE FOLD"/>
    <property type="match status" value="1"/>
</dbReference>
<dbReference type="InterPro" id="IPR016024">
    <property type="entry name" value="ARM-type_fold"/>
</dbReference>
<reference evidence="1 2" key="1">
    <citation type="submission" date="2018-08" db="EMBL/GenBank/DDBJ databases">
        <title>A genome reference for cultivated species of the human gut microbiota.</title>
        <authorList>
            <person name="Zou Y."/>
            <person name="Xue W."/>
            <person name="Luo G."/>
        </authorList>
    </citation>
    <scope>NUCLEOTIDE SEQUENCE [LARGE SCALE GENOMIC DNA]</scope>
    <source>
        <strain evidence="1 2">AM28-23</strain>
    </source>
</reference>